<organism evidence="2 3">
    <name type="scientific">Paramecium primaurelia</name>
    <dbReference type="NCBI Taxonomy" id="5886"/>
    <lineage>
        <taxon>Eukaryota</taxon>
        <taxon>Sar</taxon>
        <taxon>Alveolata</taxon>
        <taxon>Ciliophora</taxon>
        <taxon>Intramacronucleata</taxon>
        <taxon>Oligohymenophorea</taxon>
        <taxon>Peniculida</taxon>
        <taxon>Parameciidae</taxon>
        <taxon>Paramecium</taxon>
    </lineage>
</organism>
<dbReference type="Proteomes" id="UP000688137">
    <property type="component" value="Unassembled WGS sequence"/>
</dbReference>
<evidence type="ECO:0000256" key="1">
    <source>
        <dbReference type="SAM" id="Coils"/>
    </source>
</evidence>
<dbReference type="PANTHER" id="PTHR39867">
    <property type="entry name" value="HELICASE ATP-BINDING DOMAIN-CONTAINING PROTEIN"/>
    <property type="match status" value="1"/>
</dbReference>
<accession>A0A8S1PSE4</accession>
<comment type="caution">
    <text evidence="2">The sequence shown here is derived from an EMBL/GenBank/DDBJ whole genome shotgun (WGS) entry which is preliminary data.</text>
</comment>
<reference evidence="2" key="1">
    <citation type="submission" date="2021-01" db="EMBL/GenBank/DDBJ databases">
        <authorList>
            <consortium name="Genoscope - CEA"/>
            <person name="William W."/>
        </authorList>
    </citation>
    <scope>NUCLEOTIDE SEQUENCE</scope>
</reference>
<gene>
    <name evidence="2" type="ORF">PPRIM_AZ9-3.1.T1270136</name>
</gene>
<dbReference type="AlphaFoldDB" id="A0A8S1PSE4"/>
<feature type="coiled-coil region" evidence="1">
    <location>
        <begin position="133"/>
        <end position="167"/>
    </location>
</feature>
<protein>
    <submittedName>
        <fullName evidence="2">Uncharacterized protein</fullName>
    </submittedName>
</protein>
<keyword evidence="3" id="KW-1185">Reference proteome</keyword>
<sequence>MLESFQFSIKEVLYNLFIQQKLSNNQYNLNEINKNRVYGQIKKVHFLKVKSISIDKQAQERLSLDVISLISQLQKEMPSHIKEQLKQVASIILSALKQCSLKSYQALQLMLQLLKNDYEMIIKKVKEIDKLKVNSLLLQNNKLAIEIKQLSNKLKELEESKDVLKLRDELYGITQVKDEQINRLIILNDTKEKQVSKNSQLIIQLKSVIQKQDCQIQILENYLESDKKKYSHIENTYDKMVNENRHLNELCKMQEEDLTAHYIRYRHYLREEANSRKKLLMLQDEIDKMKIEKSKRPEVQKVDPEQEQKLMRLAYNFSQDKQYFKIMKELTQLNITKLSDQEQTTIMFLKHVRYDYIYYDSLSKFQYPRPSFLLFYESNMKNLEQDYRNIEFHQISILYFATIRSILDSQYNEFLYRDNQYTPIKFADFVYGWISNFIINPKTRQIEIIKDRSFEHLEPIRNDFILDCLSPKLAKLHEVIIFNELLFELSSPDELYYYLYSRFLIFKGSLSNQQRYSFEAVIYVQLNWVQQILEMLLWKYDQSMYNQINQIIIESSVTKGKGTIVDGHYVLRILLELYRTERRNRLAMLKEVFSACISVQSSGKSGVTYKNFKKIFQSNFPDVPDQEICSLFRESFMCGDGVVTAESFFTAASESCFFVKQMLLKSLIKTPIVELNEISYKESNLPFLDFYQHYKQLPHHLVQKCCLQFGLHSVIIELEELHKLIKNYFQDQYNQYSLFSTVTKLIHIYNTVIDLHMRQQNTFNKDWDQSEIESLKSLNNQLSQLFSPLIDYDQQKKLQNIAKQRKLRPLQLFVKNRVQRFYQMIANIINNNNINVADPQVAKRRFTKQSSIKML</sequence>
<evidence type="ECO:0000313" key="2">
    <source>
        <dbReference type="EMBL" id="CAD8105559.1"/>
    </source>
</evidence>
<keyword evidence="1" id="KW-0175">Coiled coil</keyword>
<proteinExistence type="predicted"/>
<dbReference type="PANTHER" id="PTHR39867:SF1">
    <property type="entry name" value="HELICASE ATP-BINDING DOMAIN-CONTAINING PROTEIN"/>
    <property type="match status" value="1"/>
</dbReference>
<dbReference type="EMBL" id="CAJJDM010000130">
    <property type="protein sequence ID" value="CAD8105559.1"/>
    <property type="molecule type" value="Genomic_DNA"/>
</dbReference>
<evidence type="ECO:0000313" key="3">
    <source>
        <dbReference type="Proteomes" id="UP000688137"/>
    </source>
</evidence>
<name>A0A8S1PSE4_PARPR</name>